<evidence type="ECO:0000313" key="2">
    <source>
        <dbReference type="EMBL" id="OAT32242.1"/>
    </source>
</evidence>
<dbReference type="Gene3D" id="1.10.260.40">
    <property type="entry name" value="lambda repressor-like DNA-binding domains"/>
    <property type="match status" value="1"/>
</dbReference>
<dbReference type="Pfam" id="PF01381">
    <property type="entry name" value="HTH_3"/>
    <property type="match status" value="1"/>
</dbReference>
<feature type="domain" description="HTH cro/C1-type" evidence="1">
    <location>
        <begin position="7"/>
        <end position="61"/>
    </location>
</feature>
<evidence type="ECO:0000313" key="3">
    <source>
        <dbReference type="Proteomes" id="UP000078407"/>
    </source>
</evidence>
<dbReference type="InterPro" id="IPR001387">
    <property type="entry name" value="Cro/C1-type_HTH"/>
</dbReference>
<dbReference type="SMART" id="SM00530">
    <property type="entry name" value="HTH_XRE"/>
    <property type="match status" value="1"/>
</dbReference>
<protein>
    <recommendedName>
        <fullName evidence="1">HTH cro/C1-type domain-containing protein</fullName>
    </recommendedName>
</protein>
<proteinExistence type="predicted"/>
<dbReference type="Proteomes" id="UP000078407">
    <property type="component" value="Unassembled WGS sequence"/>
</dbReference>
<organism evidence="2 3">
    <name type="scientific">Buttiauxella ferragutiae ATCC 51602</name>
    <dbReference type="NCBI Taxonomy" id="1354252"/>
    <lineage>
        <taxon>Bacteria</taxon>
        <taxon>Pseudomonadati</taxon>
        <taxon>Pseudomonadota</taxon>
        <taxon>Gammaproteobacteria</taxon>
        <taxon>Enterobacterales</taxon>
        <taxon>Enterobacteriaceae</taxon>
        <taxon>Buttiauxella</taxon>
    </lineage>
</organism>
<dbReference type="InterPro" id="IPR049639">
    <property type="entry name" value="RstR"/>
</dbReference>
<dbReference type="RefSeq" id="WP_064541016.1">
    <property type="nucleotide sequence ID" value="NZ_LXEQ01000010.1"/>
</dbReference>
<keyword evidence="3" id="KW-1185">Reference proteome</keyword>
<name>A0ABX2WD88_9ENTR</name>
<dbReference type="NCBIfam" id="NF041951">
    <property type="entry name" value="phage_RstR"/>
    <property type="match status" value="1"/>
</dbReference>
<sequence length="114" mass="12953">MTFGKRLASLRKGRKLTQAVLADKASCHISMIRRYESDDVQPTLEVIRNLSLALSVSADVLVFEEVEQNPDDELRSLFLAVNQFTQEEKSVTKVLLEALILKHDVNQRVRNAKD</sequence>
<dbReference type="EMBL" id="LXEQ01000010">
    <property type="protein sequence ID" value="OAT32242.1"/>
    <property type="molecule type" value="Genomic_DNA"/>
</dbReference>
<dbReference type="SUPFAM" id="SSF47413">
    <property type="entry name" value="lambda repressor-like DNA-binding domains"/>
    <property type="match status" value="1"/>
</dbReference>
<comment type="caution">
    <text evidence="2">The sequence shown here is derived from an EMBL/GenBank/DDBJ whole genome shotgun (WGS) entry which is preliminary data.</text>
</comment>
<reference evidence="2 3" key="1">
    <citation type="submission" date="2016-04" db="EMBL/GenBank/DDBJ databases">
        <title>ATOL: Assembling a taxonomically balanced genome-scale reconstruction of the evolutionary history of the Enterobacteriaceae.</title>
        <authorList>
            <person name="Plunkett G.III."/>
            <person name="Neeno-Eckwall E.C."/>
            <person name="Glasner J.D."/>
            <person name="Perna N.T."/>
        </authorList>
    </citation>
    <scope>NUCLEOTIDE SEQUENCE [LARGE SCALE GENOMIC DNA]</scope>
    <source>
        <strain evidence="2 3">ATCC 51602</strain>
    </source>
</reference>
<evidence type="ECO:0000259" key="1">
    <source>
        <dbReference type="PROSITE" id="PS50943"/>
    </source>
</evidence>
<dbReference type="InterPro" id="IPR010982">
    <property type="entry name" value="Lambda_DNA-bd_dom_sf"/>
</dbReference>
<gene>
    <name evidence="2" type="ORF">M976_00553</name>
</gene>
<dbReference type="CDD" id="cd00093">
    <property type="entry name" value="HTH_XRE"/>
    <property type="match status" value="1"/>
</dbReference>
<dbReference type="PROSITE" id="PS50943">
    <property type="entry name" value="HTH_CROC1"/>
    <property type="match status" value="1"/>
</dbReference>
<accession>A0ABX2WD88</accession>